<evidence type="ECO:0000313" key="1">
    <source>
        <dbReference type="EMBL" id="GGF73143.1"/>
    </source>
</evidence>
<dbReference type="AlphaFoldDB" id="A0A917C5Q8"/>
<dbReference type="RefSeq" id="WP_189023998.1">
    <property type="nucleotide sequence ID" value="NZ_BMKR01000006.1"/>
</dbReference>
<gene>
    <name evidence="1" type="ORF">GCM10010912_17930</name>
</gene>
<dbReference type="EMBL" id="BMKR01000006">
    <property type="protein sequence ID" value="GGF73143.1"/>
    <property type="molecule type" value="Genomic_DNA"/>
</dbReference>
<proteinExistence type="predicted"/>
<accession>A0A917C5Q8</accession>
<reference evidence="1" key="2">
    <citation type="submission" date="2020-09" db="EMBL/GenBank/DDBJ databases">
        <authorList>
            <person name="Sun Q."/>
            <person name="Zhou Y."/>
        </authorList>
    </citation>
    <scope>NUCLEOTIDE SEQUENCE</scope>
    <source>
        <strain evidence="1">CGMCC 1.16134</strain>
    </source>
</reference>
<comment type="caution">
    <text evidence="1">The sequence shown here is derived from an EMBL/GenBank/DDBJ whole genome shotgun (WGS) entry which is preliminary data.</text>
</comment>
<evidence type="ECO:0000313" key="2">
    <source>
        <dbReference type="Proteomes" id="UP000637643"/>
    </source>
</evidence>
<organism evidence="1 2">
    <name type="scientific">Paenibacillus albidus</name>
    <dbReference type="NCBI Taxonomy" id="2041023"/>
    <lineage>
        <taxon>Bacteria</taxon>
        <taxon>Bacillati</taxon>
        <taxon>Bacillota</taxon>
        <taxon>Bacilli</taxon>
        <taxon>Bacillales</taxon>
        <taxon>Paenibacillaceae</taxon>
        <taxon>Paenibacillus</taxon>
    </lineage>
</organism>
<sequence>MKLNHKDQDYKGITLTLLKRNYTGYAAKRYLLNNTSQNVWIPNKHLEHDGTIKQGEDLDYVFRNAPRKLELAGYKGPIAGIKRRSEEGGKSNAKTD</sequence>
<name>A0A917C5Q8_9BACL</name>
<dbReference type="Proteomes" id="UP000637643">
    <property type="component" value="Unassembled WGS sequence"/>
</dbReference>
<keyword evidence="2" id="KW-1185">Reference proteome</keyword>
<reference evidence="1" key="1">
    <citation type="journal article" date="2014" name="Int. J. Syst. Evol. Microbiol.">
        <title>Complete genome sequence of Corynebacterium casei LMG S-19264T (=DSM 44701T), isolated from a smear-ripened cheese.</title>
        <authorList>
            <consortium name="US DOE Joint Genome Institute (JGI-PGF)"/>
            <person name="Walter F."/>
            <person name="Albersmeier A."/>
            <person name="Kalinowski J."/>
            <person name="Ruckert C."/>
        </authorList>
    </citation>
    <scope>NUCLEOTIDE SEQUENCE</scope>
    <source>
        <strain evidence="1">CGMCC 1.16134</strain>
    </source>
</reference>
<protein>
    <submittedName>
        <fullName evidence="1">Uncharacterized protein</fullName>
    </submittedName>
</protein>